<dbReference type="EMBL" id="CP036316">
    <property type="protein sequence ID" value="QDT65285.1"/>
    <property type="molecule type" value="Genomic_DNA"/>
</dbReference>
<sequence length="335" mass="37001">MPTACTLYVSPEAEFGDASAPWVVKPLEADFTTLTAGEISQLVQDAGTEWVGFVPATENTPVAVDAEELAKCQAPVALLPLNWSAQEISVANILPASISCRLFDASNRTTIFIRSESAKQVDAKSLEGGIGRFLLELAQESPLETLTVLPAEPGIGSAVNSLPPLGPEEANDRPAWLLKAARDWTPSTKNGRGQSIEAIALRAGLLLINNQLDESHRFSQSIEGQGVHRNGDYWHGIMHRREPDNSNAKYWFRRVGSHQLFSELLQEGVQLDKQLGTNFSRELSSGNSWDPFDFVDFCHRADGREESPEFEFAVRMQWAEMLLLLKQTYNDMTGE</sequence>
<organism evidence="1 2">
    <name type="scientific">Calycomorphotria hydatis</name>
    <dbReference type="NCBI Taxonomy" id="2528027"/>
    <lineage>
        <taxon>Bacteria</taxon>
        <taxon>Pseudomonadati</taxon>
        <taxon>Planctomycetota</taxon>
        <taxon>Planctomycetia</taxon>
        <taxon>Planctomycetales</taxon>
        <taxon>Planctomycetaceae</taxon>
        <taxon>Calycomorphotria</taxon>
    </lineage>
</organism>
<reference evidence="1 2" key="1">
    <citation type="submission" date="2019-02" db="EMBL/GenBank/DDBJ databases">
        <title>Deep-cultivation of Planctomycetes and their phenomic and genomic characterization uncovers novel biology.</title>
        <authorList>
            <person name="Wiegand S."/>
            <person name="Jogler M."/>
            <person name="Boedeker C."/>
            <person name="Pinto D."/>
            <person name="Vollmers J."/>
            <person name="Rivas-Marin E."/>
            <person name="Kohn T."/>
            <person name="Peeters S.H."/>
            <person name="Heuer A."/>
            <person name="Rast P."/>
            <person name="Oberbeckmann S."/>
            <person name="Bunk B."/>
            <person name="Jeske O."/>
            <person name="Meyerdierks A."/>
            <person name="Storesund J.E."/>
            <person name="Kallscheuer N."/>
            <person name="Luecker S."/>
            <person name="Lage O.M."/>
            <person name="Pohl T."/>
            <person name="Merkel B.J."/>
            <person name="Hornburger P."/>
            <person name="Mueller R.-W."/>
            <person name="Bruemmer F."/>
            <person name="Labrenz M."/>
            <person name="Spormann A.M."/>
            <person name="Op den Camp H."/>
            <person name="Overmann J."/>
            <person name="Amann R."/>
            <person name="Jetten M.S.M."/>
            <person name="Mascher T."/>
            <person name="Medema M.H."/>
            <person name="Devos D.P."/>
            <person name="Kaster A.-K."/>
            <person name="Ovreas L."/>
            <person name="Rohde M."/>
            <person name="Galperin M.Y."/>
            <person name="Jogler C."/>
        </authorList>
    </citation>
    <scope>NUCLEOTIDE SEQUENCE [LARGE SCALE GENOMIC DNA]</scope>
    <source>
        <strain evidence="1 2">V22</strain>
    </source>
</reference>
<keyword evidence="2" id="KW-1185">Reference proteome</keyword>
<dbReference type="OrthoDB" id="370799at2"/>
<dbReference type="KEGG" id="chya:V22_25330"/>
<name>A0A517TA91_9PLAN</name>
<accession>A0A517TA91</accession>
<dbReference type="AlphaFoldDB" id="A0A517TA91"/>
<evidence type="ECO:0000313" key="1">
    <source>
        <dbReference type="EMBL" id="QDT65285.1"/>
    </source>
</evidence>
<gene>
    <name evidence="1" type="ORF">V22_25330</name>
</gene>
<evidence type="ECO:0000313" key="2">
    <source>
        <dbReference type="Proteomes" id="UP000319976"/>
    </source>
</evidence>
<dbReference type="RefSeq" id="WP_145263156.1">
    <property type="nucleotide sequence ID" value="NZ_CP036316.1"/>
</dbReference>
<dbReference type="Proteomes" id="UP000319976">
    <property type="component" value="Chromosome"/>
</dbReference>
<protein>
    <submittedName>
        <fullName evidence="1">Uncharacterized protein</fullName>
    </submittedName>
</protein>
<proteinExistence type="predicted"/>